<dbReference type="RefSeq" id="WP_194708524.1">
    <property type="nucleotide sequence ID" value="NZ_JADKPN010000014.1"/>
</dbReference>
<accession>A0A930VIG1</accession>
<dbReference type="EMBL" id="JADKPN010000014">
    <property type="protein sequence ID" value="MBF4765350.1"/>
    <property type="molecule type" value="Genomic_DNA"/>
</dbReference>
<dbReference type="Gene3D" id="3.40.50.300">
    <property type="entry name" value="P-loop containing nucleotide triphosphate hydrolases"/>
    <property type="match status" value="1"/>
</dbReference>
<gene>
    <name evidence="3" type="ORF">ISU07_19625</name>
</gene>
<comment type="caution">
    <text evidence="3">The sequence shown here is derived from an EMBL/GenBank/DDBJ whole genome shotgun (WGS) entry which is preliminary data.</text>
</comment>
<dbReference type="InterPro" id="IPR005158">
    <property type="entry name" value="BTAD"/>
</dbReference>
<dbReference type="SMART" id="SM01043">
    <property type="entry name" value="BTAD"/>
    <property type="match status" value="1"/>
</dbReference>
<evidence type="ECO:0000313" key="4">
    <source>
        <dbReference type="Proteomes" id="UP000640489"/>
    </source>
</evidence>
<sequence length="956" mass="101090">MRVDVLGPVRAEVDGQDRTPAGKRDRALVAMLALAAGGPVPADEVTAGLWGALMPPPGTLEALAERVGVALGPDGLTLDVGPEDVDALRAESLAAAAGEQEPGAAVATLEAALALWTGPVLSGVEDVPFARPHVDRLTELRSSLVEERFELMLLLGHHAEVVDELRAATRENPTRERLWGQLMTAYYRGQRFQDALEVYADARAVLADELGIEPGEALKRIEAAILLEDPTRDPALGDHPAPRAAGRLPIPRTPTVGRDGLVDRVDLTLREATTLLVTLTGMGGTGKTRVATVAAAHLRDITQREVSFVEVTEADTAEDVVAAVTAVVGDPDAEVGPGDRGPLVVLDNVDVSAEGAAAVRRLLEDLPSLELLVTCRFPLRLTGEQVLTVDPLDVPPPHASAAEVRANPAVELFSRMARQADPHLDLTGRERELAEVVRLLDGVPLALELAAARVRLVGIDGLRESLETGLELLRTTAPDVPERQRALASTIAWSVDRLGDGARRLCRRLLVFEDGFTLEAAEAVAADLGDVIDGLTEVLDAGLVRSLVSRVRVGFVMPATVRAYLRGQVSDPRELDPARLALVAYLLENVNRWHDDLDRAEGRMALGRFQDISRDVHASLESAVRLGRIEEAVDLALAAGPFWVASGELRTGLARTRAVLRSVPGDTQSAGRLHSLAGLLAYHLNDYEEAATSFERAIAVAEPLGDEATVATSRCYYGALLLVTNEVSRGTELARLGAEAAGRLGLYPLVAEGLGVLAISHGIAGDFEAEREMHLARLAVARGHGDILRTSDALSILAEIALDEADADGARAYAEESFAIADPVLPMEAGVALLVLARASVAAGDLAGAVPVLTRAFESAENVGQKQMVAQCYRIAASLGAARGRAAEAVRLYAAAQRLAPSPTGTDDPVEGDLAGGLELARSTLGPEAAGREWTLGTSLPPDRVRELFQSLVGAG</sequence>
<evidence type="ECO:0000256" key="1">
    <source>
        <dbReference type="SAM" id="MobiDB-lite"/>
    </source>
</evidence>
<dbReference type="Pfam" id="PF03704">
    <property type="entry name" value="BTAD"/>
    <property type="match status" value="1"/>
</dbReference>
<proteinExistence type="predicted"/>
<feature type="region of interest" description="Disordered" evidence="1">
    <location>
        <begin position="232"/>
        <end position="252"/>
    </location>
</feature>
<feature type="domain" description="Bacterial transcriptional activator" evidence="2">
    <location>
        <begin position="85"/>
        <end position="226"/>
    </location>
</feature>
<dbReference type="Proteomes" id="UP000640489">
    <property type="component" value="Unassembled WGS sequence"/>
</dbReference>
<protein>
    <recommendedName>
        <fullName evidence="2">Bacterial transcriptional activator domain-containing protein</fullName>
    </recommendedName>
</protein>
<evidence type="ECO:0000259" key="2">
    <source>
        <dbReference type="SMART" id="SM01043"/>
    </source>
</evidence>
<dbReference type="PANTHER" id="PTHR47691:SF3">
    <property type="entry name" value="HTH-TYPE TRANSCRIPTIONAL REGULATOR RV0890C-RELATED"/>
    <property type="match status" value="1"/>
</dbReference>
<dbReference type="PANTHER" id="PTHR47691">
    <property type="entry name" value="REGULATOR-RELATED"/>
    <property type="match status" value="1"/>
</dbReference>
<name>A0A930VIG1_9ACTN</name>
<dbReference type="InterPro" id="IPR011990">
    <property type="entry name" value="TPR-like_helical_dom_sf"/>
</dbReference>
<dbReference type="InterPro" id="IPR027417">
    <property type="entry name" value="P-loop_NTPase"/>
</dbReference>
<keyword evidence="4" id="KW-1185">Reference proteome</keyword>
<reference evidence="3" key="1">
    <citation type="submission" date="2020-11" db="EMBL/GenBank/DDBJ databases">
        <title>Nocardioides sp. nov., isolated from Soil of Cynanchum wilfordii Hemsley rhizosphere.</title>
        <authorList>
            <person name="Lee J.-S."/>
            <person name="Suh M.K."/>
            <person name="Kim J.-S."/>
        </authorList>
    </citation>
    <scope>NUCLEOTIDE SEQUENCE</scope>
    <source>
        <strain evidence="3">KCTC 19275</strain>
    </source>
</reference>
<dbReference type="SUPFAM" id="SSF48452">
    <property type="entry name" value="TPR-like"/>
    <property type="match status" value="2"/>
</dbReference>
<evidence type="ECO:0000313" key="3">
    <source>
        <dbReference type="EMBL" id="MBF4765350.1"/>
    </source>
</evidence>
<dbReference type="AlphaFoldDB" id="A0A930VIG1"/>
<dbReference type="CDD" id="cd15831">
    <property type="entry name" value="BTAD"/>
    <property type="match status" value="1"/>
</dbReference>
<organism evidence="3 4">
    <name type="scientific">Nocardioides islandensis</name>
    <dbReference type="NCBI Taxonomy" id="433663"/>
    <lineage>
        <taxon>Bacteria</taxon>
        <taxon>Bacillati</taxon>
        <taxon>Actinomycetota</taxon>
        <taxon>Actinomycetes</taxon>
        <taxon>Propionibacteriales</taxon>
        <taxon>Nocardioidaceae</taxon>
        <taxon>Nocardioides</taxon>
    </lineage>
</organism>
<dbReference type="SUPFAM" id="SSF52540">
    <property type="entry name" value="P-loop containing nucleoside triphosphate hydrolases"/>
    <property type="match status" value="1"/>
</dbReference>
<dbReference type="Gene3D" id="1.25.40.10">
    <property type="entry name" value="Tetratricopeptide repeat domain"/>
    <property type="match status" value="3"/>
</dbReference>